<protein>
    <submittedName>
        <fullName evidence="1">Uncharacterized protein</fullName>
    </submittedName>
</protein>
<organism evidence="1">
    <name type="scientific">uncultured marine virus</name>
    <dbReference type="NCBI Taxonomy" id="186617"/>
    <lineage>
        <taxon>Viruses</taxon>
        <taxon>environmental samples</taxon>
    </lineage>
</organism>
<evidence type="ECO:0000313" key="1">
    <source>
        <dbReference type="EMBL" id="AKH46762.1"/>
    </source>
</evidence>
<reference evidence="1" key="2">
    <citation type="submission" date="2015-03" db="EMBL/GenBank/DDBJ databases">
        <authorList>
            <person name="Chow C.-E.T."/>
            <person name="Winget D.M."/>
            <person name="White R.A.III."/>
            <person name="Hallam S.J."/>
            <person name="Suttle C.A."/>
        </authorList>
    </citation>
    <scope>NUCLEOTIDE SEQUENCE</scope>
    <source>
        <strain evidence="1">Anoxic2_2</strain>
    </source>
</reference>
<name>A0A0F7L5H0_9VIRU</name>
<accession>A0A0F7L5H0</accession>
<reference evidence="1" key="1">
    <citation type="journal article" date="2015" name="Front. Microbiol.">
        <title>Combining genomic sequencing methods to explore viral diversity and reveal potential virus-host interactions.</title>
        <authorList>
            <person name="Chow C.E."/>
            <person name="Winget D.M."/>
            <person name="White R.A.III."/>
            <person name="Hallam S.J."/>
            <person name="Suttle C.A."/>
        </authorList>
    </citation>
    <scope>NUCLEOTIDE SEQUENCE</scope>
    <source>
        <strain evidence="1">Anoxic2_2</strain>
    </source>
</reference>
<sequence length="53" mass="6144">MKFNLIHLETGFNSVIFAKNLAEAEEICLKKGINIYDDYILSEENIIIGDRRK</sequence>
<proteinExistence type="predicted"/>
<dbReference type="EMBL" id="KR029586">
    <property type="protein sequence ID" value="AKH46762.1"/>
    <property type="molecule type" value="Genomic_DNA"/>
</dbReference>